<reference evidence="1 2" key="1">
    <citation type="submission" date="2018-06" db="EMBL/GenBank/DDBJ databases">
        <title>Pedobacter endophyticus sp. nov., an endophytic bacterium isolated from a leaf of Triticum aestivum.</title>
        <authorList>
            <person name="Zhang L."/>
        </authorList>
    </citation>
    <scope>NUCLEOTIDE SEQUENCE [LARGE SCALE GENOMIC DNA]</scope>
    <source>
        <strain evidence="1 2">CM134L-2</strain>
    </source>
</reference>
<accession>A0A443YPK5</accession>
<evidence type="ECO:0000313" key="1">
    <source>
        <dbReference type="EMBL" id="RWU05676.1"/>
    </source>
</evidence>
<dbReference type="InterPro" id="IPR025563">
    <property type="entry name" value="DUF4286"/>
</dbReference>
<sequence>MLLFNVTVIIEEASATDWLQWMKESHIPQLMDKECFVSYRLLKIVNSPNEGLSYSIQFIAEDETRHQTFLDLHEQLFIAEMYNRYPNKLVTFTTLMEFVG</sequence>
<keyword evidence="2" id="KW-1185">Reference proteome</keyword>
<name>A0A443YPK5_9SPHI</name>
<dbReference type="EMBL" id="SAYW01000005">
    <property type="protein sequence ID" value="RWU05676.1"/>
    <property type="molecule type" value="Genomic_DNA"/>
</dbReference>
<protein>
    <submittedName>
        <fullName evidence="1">DUF4286 family protein</fullName>
    </submittedName>
</protein>
<comment type="caution">
    <text evidence="1">The sequence shown here is derived from an EMBL/GenBank/DDBJ whole genome shotgun (WGS) entry which is preliminary data.</text>
</comment>
<proteinExistence type="predicted"/>
<dbReference type="RefSeq" id="WP_113648435.1">
    <property type="nucleotide sequence ID" value="NZ_QMHN01000005.1"/>
</dbReference>
<evidence type="ECO:0000313" key="2">
    <source>
        <dbReference type="Proteomes" id="UP000284120"/>
    </source>
</evidence>
<gene>
    <name evidence="1" type="ORF">DPV69_16175</name>
</gene>
<dbReference type="AlphaFoldDB" id="A0A443YPK5"/>
<dbReference type="OrthoDB" id="1121837at2"/>
<dbReference type="Pfam" id="PF14114">
    <property type="entry name" value="DUF4286"/>
    <property type="match status" value="1"/>
</dbReference>
<dbReference type="Proteomes" id="UP000284120">
    <property type="component" value="Unassembled WGS sequence"/>
</dbReference>
<organism evidence="1 2">
    <name type="scientific">Pedobacter chitinilyticus</name>
    <dbReference type="NCBI Taxonomy" id="2233776"/>
    <lineage>
        <taxon>Bacteria</taxon>
        <taxon>Pseudomonadati</taxon>
        <taxon>Bacteroidota</taxon>
        <taxon>Sphingobacteriia</taxon>
        <taxon>Sphingobacteriales</taxon>
        <taxon>Sphingobacteriaceae</taxon>
        <taxon>Pedobacter</taxon>
    </lineage>
</organism>